<sequence>MTSIRRACLNDLLDMTHLSMDGRKLWAPGSEFVSLMMVHPEYFLVTLGPGDRITGFVCAFNTGEGIERHCQGHTMRGLREELIESLLKALEETADKIHKVFFLEFNVPREYRQFLDLYKKMGYTCIDEYFDVVDGELKENTRLRKDLSAGDLHL</sequence>
<dbReference type="SUPFAM" id="SSF55729">
    <property type="entry name" value="Acyl-CoA N-acyltransferases (Nat)"/>
    <property type="match status" value="1"/>
</dbReference>
<name>A0AA41S929_PAPNU</name>
<evidence type="ECO:0000313" key="2">
    <source>
        <dbReference type="Proteomes" id="UP001177140"/>
    </source>
</evidence>
<dbReference type="EMBL" id="JAJJMA010092721">
    <property type="protein sequence ID" value="MCL7029663.1"/>
    <property type="molecule type" value="Genomic_DNA"/>
</dbReference>
<evidence type="ECO:0000313" key="1">
    <source>
        <dbReference type="EMBL" id="MCL7029663.1"/>
    </source>
</evidence>
<organism evidence="1 2">
    <name type="scientific">Papaver nudicaule</name>
    <name type="common">Iceland poppy</name>
    <dbReference type="NCBI Taxonomy" id="74823"/>
    <lineage>
        <taxon>Eukaryota</taxon>
        <taxon>Viridiplantae</taxon>
        <taxon>Streptophyta</taxon>
        <taxon>Embryophyta</taxon>
        <taxon>Tracheophyta</taxon>
        <taxon>Spermatophyta</taxon>
        <taxon>Magnoliopsida</taxon>
        <taxon>Ranunculales</taxon>
        <taxon>Papaveraceae</taxon>
        <taxon>Papaveroideae</taxon>
        <taxon>Papaver</taxon>
    </lineage>
</organism>
<reference evidence="1" key="1">
    <citation type="submission" date="2022-03" db="EMBL/GenBank/DDBJ databases">
        <title>A functionally conserved STORR gene fusion in Papaver species that diverged 16.8 million years ago.</title>
        <authorList>
            <person name="Catania T."/>
        </authorList>
    </citation>
    <scope>NUCLEOTIDE SEQUENCE</scope>
    <source>
        <strain evidence="1">S-191538</strain>
    </source>
</reference>
<dbReference type="Gene3D" id="3.40.630.30">
    <property type="match status" value="1"/>
</dbReference>
<keyword evidence="2" id="KW-1185">Reference proteome</keyword>
<gene>
    <name evidence="1" type="ORF">MKW94_004822</name>
</gene>
<dbReference type="Proteomes" id="UP001177140">
    <property type="component" value="Unassembled WGS sequence"/>
</dbReference>
<evidence type="ECO:0008006" key="3">
    <source>
        <dbReference type="Google" id="ProtNLM"/>
    </source>
</evidence>
<comment type="caution">
    <text evidence="1">The sequence shown here is derived from an EMBL/GenBank/DDBJ whole genome shotgun (WGS) entry which is preliminary data.</text>
</comment>
<proteinExistence type="predicted"/>
<protein>
    <recommendedName>
        <fullName evidence="3">N-acetyltransferase domain-containing protein</fullName>
    </recommendedName>
</protein>
<dbReference type="InterPro" id="IPR016181">
    <property type="entry name" value="Acyl_CoA_acyltransferase"/>
</dbReference>
<accession>A0AA41S929</accession>
<dbReference type="AlphaFoldDB" id="A0AA41S929"/>